<dbReference type="PROSITE" id="PS50042">
    <property type="entry name" value="CNMP_BINDING_3"/>
    <property type="match status" value="1"/>
</dbReference>
<dbReference type="Proteomes" id="UP000255024">
    <property type="component" value="Unassembled WGS sequence"/>
</dbReference>
<evidence type="ECO:0000313" key="2">
    <source>
        <dbReference type="EMBL" id="STZ27164.1"/>
    </source>
</evidence>
<protein>
    <submittedName>
        <fullName evidence="2">Cyclic nucleotide-binding domain</fullName>
    </submittedName>
</protein>
<dbReference type="InterPro" id="IPR014710">
    <property type="entry name" value="RmlC-like_jellyroll"/>
</dbReference>
<dbReference type="Gene3D" id="2.60.120.10">
    <property type="entry name" value="Jelly Rolls"/>
    <property type="match status" value="1"/>
</dbReference>
<evidence type="ECO:0000259" key="1">
    <source>
        <dbReference type="PROSITE" id="PS50042"/>
    </source>
</evidence>
<organism evidence="2 3">
    <name type="scientific">Myroides odoratus</name>
    <name type="common">Flavobacterium odoratum</name>
    <dbReference type="NCBI Taxonomy" id="256"/>
    <lineage>
        <taxon>Bacteria</taxon>
        <taxon>Pseudomonadati</taxon>
        <taxon>Bacteroidota</taxon>
        <taxon>Flavobacteriia</taxon>
        <taxon>Flavobacteriales</taxon>
        <taxon>Flavobacteriaceae</taxon>
        <taxon>Myroides</taxon>
    </lineage>
</organism>
<dbReference type="RefSeq" id="WP_115090153.1">
    <property type="nucleotide sequence ID" value="NZ_CP068107.1"/>
</dbReference>
<accession>A0A378RJK9</accession>
<dbReference type="CDD" id="cd00038">
    <property type="entry name" value="CAP_ED"/>
    <property type="match status" value="1"/>
</dbReference>
<dbReference type="AlphaFoldDB" id="A0A378RJK9"/>
<reference evidence="2 3" key="1">
    <citation type="submission" date="2018-06" db="EMBL/GenBank/DDBJ databases">
        <authorList>
            <consortium name="Pathogen Informatics"/>
            <person name="Doyle S."/>
        </authorList>
    </citation>
    <scope>NUCLEOTIDE SEQUENCE [LARGE SCALE GENOMIC DNA]</scope>
    <source>
        <strain evidence="2 3">NCTC11179</strain>
    </source>
</reference>
<keyword evidence="3" id="KW-1185">Reference proteome</keyword>
<proteinExistence type="predicted"/>
<evidence type="ECO:0000313" key="3">
    <source>
        <dbReference type="Proteomes" id="UP000255024"/>
    </source>
</evidence>
<feature type="domain" description="Cyclic nucleotide-binding" evidence="1">
    <location>
        <begin position="10"/>
        <end position="113"/>
    </location>
</feature>
<name>A0A378RJK9_MYROD</name>
<dbReference type="Pfam" id="PF00027">
    <property type="entry name" value="cNMP_binding"/>
    <property type="match status" value="1"/>
</dbReference>
<dbReference type="InterPro" id="IPR000595">
    <property type="entry name" value="cNMP-bd_dom"/>
</dbReference>
<dbReference type="InterPro" id="IPR018490">
    <property type="entry name" value="cNMP-bd_dom_sf"/>
</dbReference>
<dbReference type="SUPFAM" id="SSF51206">
    <property type="entry name" value="cAMP-binding domain-like"/>
    <property type="match status" value="1"/>
</dbReference>
<dbReference type="EMBL" id="UGQL01000001">
    <property type="protein sequence ID" value="STZ27164.1"/>
    <property type="molecule type" value="Genomic_DNA"/>
</dbReference>
<gene>
    <name evidence="2" type="ORF">NCTC11179_00697</name>
</gene>
<sequence>MEELVIYIEKFATLTAAERERIQAVFTFKRIAKGEYFVESGKNSHAIAFVESGVFRSLYYNKKGDDFTRYFIYEGRFVGDLHNFFIQAPANDYVEALTDACVWSIDYADFCQLEKEISVWPLLMAKLHAFATESKLKTANMMLNLEAKERYLLFLAHYPGLVNRVPLSVLASYLGITSSSLSRIRRSV</sequence>